<dbReference type="GO" id="GO:0006355">
    <property type="term" value="P:regulation of DNA-templated transcription"/>
    <property type="evidence" value="ECO:0007669"/>
    <property type="project" value="InterPro"/>
</dbReference>
<feature type="domain" description="GATA-type" evidence="5">
    <location>
        <begin position="12"/>
        <end position="45"/>
    </location>
</feature>
<evidence type="ECO:0000256" key="4">
    <source>
        <dbReference type="PROSITE-ProRule" id="PRU00094"/>
    </source>
</evidence>
<dbReference type="Gene3D" id="3.30.50.10">
    <property type="entry name" value="Erythroid Transcription Factor GATA-1, subunit A"/>
    <property type="match status" value="1"/>
</dbReference>
<evidence type="ECO:0000256" key="2">
    <source>
        <dbReference type="ARBA" id="ARBA00023163"/>
    </source>
</evidence>
<evidence type="ECO:0000256" key="3">
    <source>
        <dbReference type="ARBA" id="ARBA00023242"/>
    </source>
</evidence>
<keyword evidence="4" id="KW-0862">Zinc</keyword>
<dbReference type="GO" id="GO:0043565">
    <property type="term" value="F:sequence-specific DNA binding"/>
    <property type="evidence" value="ECO:0007669"/>
    <property type="project" value="InterPro"/>
</dbReference>
<evidence type="ECO:0000259" key="5">
    <source>
        <dbReference type="PROSITE" id="PS50114"/>
    </source>
</evidence>
<comment type="caution">
    <text evidence="6">The sequence shown here is derived from an EMBL/GenBank/DDBJ whole genome shotgun (WGS) entry which is preliminary data.</text>
</comment>
<reference evidence="6 7" key="1">
    <citation type="submission" date="2020-08" db="EMBL/GenBank/DDBJ databases">
        <authorList>
            <person name="Koutsovoulos G."/>
            <person name="Danchin GJ E."/>
        </authorList>
    </citation>
    <scope>NUCLEOTIDE SEQUENCE [LARGE SCALE GENOMIC DNA]</scope>
</reference>
<protein>
    <recommendedName>
        <fullName evidence="5">GATA-type domain-containing protein</fullName>
    </recommendedName>
</protein>
<keyword evidence="4" id="KW-0479">Metal-binding</keyword>
<keyword evidence="1" id="KW-0805">Transcription regulation</keyword>
<dbReference type="SMART" id="SM00401">
    <property type="entry name" value="ZnF_GATA"/>
    <property type="match status" value="1"/>
</dbReference>
<dbReference type="GO" id="GO:0008270">
    <property type="term" value="F:zinc ion binding"/>
    <property type="evidence" value="ECO:0007669"/>
    <property type="project" value="UniProtKB-KW"/>
</dbReference>
<evidence type="ECO:0000313" key="6">
    <source>
        <dbReference type="EMBL" id="CAD2165181.1"/>
    </source>
</evidence>
<accession>A0A6V7UUP2</accession>
<dbReference type="Proteomes" id="UP000580250">
    <property type="component" value="Unassembled WGS sequence"/>
</dbReference>
<dbReference type="SUPFAM" id="SSF57716">
    <property type="entry name" value="Glucocorticoid receptor-like (DNA-binding domain)"/>
    <property type="match status" value="1"/>
</dbReference>
<gene>
    <name evidence="6" type="ORF">MENT_LOCUS17018</name>
</gene>
<feature type="domain" description="GATA-type" evidence="5">
    <location>
        <begin position="65"/>
        <end position="97"/>
    </location>
</feature>
<dbReference type="PROSITE" id="PS50114">
    <property type="entry name" value="GATA_ZN_FINGER_2"/>
    <property type="match status" value="2"/>
</dbReference>
<dbReference type="InterPro" id="IPR000679">
    <property type="entry name" value="Znf_GATA"/>
</dbReference>
<organism evidence="6 7">
    <name type="scientific">Meloidogyne enterolobii</name>
    <name type="common">Root-knot nematode worm</name>
    <name type="synonym">Meloidogyne mayaguensis</name>
    <dbReference type="NCBI Taxonomy" id="390850"/>
    <lineage>
        <taxon>Eukaryota</taxon>
        <taxon>Metazoa</taxon>
        <taxon>Ecdysozoa</taxon>
        <taxon>Nematoda</taxon>
        <taxon>Chromadorea</taxon>
        <taxon>Rhabditida</taxon>
        <taxon>Tylenchina</taxon>
        <taxon>Tylenchomorpha</taxon>
        <taxon>Tylenchoidea</taxon>
        <taxon>Meloidogynidae</taxon>
        <taxon>Meloidogyninae</taxon>
        <taxon>Meloidogyne</taxon>
    </lineage>
</organism>
<proteinExistence type="predicted"/>
<keyword evidence="4" id="KW-0863">Zinc-finger</keyword>
<dbReference type="InterPro" id="IPR013088">
    <property type="entry name" value="Znf_NHR/GATA"/>
</dbReference>
<evidence type="ECO:0000256" key="1">
    <source>
        <dbReference type="ARBA" id="ARBA00023015"/>
    </source>
</evidence>
<dbReference type="AlphaFoldDB" id="A0A6V7UUP2"/>
<evidence type="ECO:0000313" key="7">
    <source>
        <dbReference type="Proteomes" id="UP000580250"/>
    </source>
</evidence>
<keyword evidence="2" id="KW-0804">Transcription</keyword>
<keyword evidence="3" id="KW-0539">Nucleus</keyword>
<name>A0A6V7UUP2_MELEN</name>
<dbReference type="EMBL" id="CAJEWN010000108">
    <property type="protein sequence ID" value="CAD2165181.1"/>
    <property type="molecule type" value="Genomic_DNA"/>
</dbReference>
<sequence length="116" mass="13918">MDTGNKITEIIESKKQHCFNCNNNQRKVWHIFLKENYLCKLCGGYKLRNNGKFRSERVNGWYKVKKEDRHCIKCGSTKKQNWYRDSEPGQYLCNSCGQKRMYIMRKRRNSDLNGVK</sequence>